<dbReference type="Proteomes" id="UP000054683">
    <property type="component" value="Unassembled WGS sequence"/>
</dbReference>
<proteinExistence type="predicted"/>
<evidence type="ECO:0000313" key="2">
    <source>
        <dbReference type="Proteomes" id="UP000054683"/>
    </source>
</evidence>
<gene>
    <name evidence="1" type="ORF">AWB69_09154</name>
</gene>
<accession>A0A158JZI6</accession>
<protein>
    <submittedName>
        <fullName evidence="1">Uncharacterized protein</fullName>
    </submittedName>
</protein>
<organism evidence="1 2">
    <name type="scientific">Caballeronia udeis</name>
    <dbReference type="NCBI Taxonomy" id="1232866"/>
    <lineage>
        <taxon>Bacteria</taxon>
        <taxon>Pseudomonadati</taxon>
        <taxon>Pseudomonadota</taxon>
        <taxon>Betaproteobacteria</taxon>
        <taxon>Burkholderiales</taxon>
        <taxon>Burkholderiaceae</taxon>
        <taxon>Caballeronia</taxon>
    </lineage>
</organism>
<reference evidence="1 2" key="1">
    <citation type="submission" date="2016-01" db="EMBL/GenBank/DDBJ databases">
        <authorList>
            <person name="Oliw E.H."/>
        </authorList>
    </citation>
    <scope>NUCLEOTIDE SEQUENCE [LARGE SCALE GENOMIC DNA]</scope>
    <source>
        <strain evidence="1">LMG 27134</strain>
    </source>
</reference>
<evidence type="ECO:0000313" key="1">
    <source>
        <dbReference type="EMBL" id="SAL74228.1"/>
    </source>
</evidence>
<dbReference type="AlphaFoldDB" id="A0A158JZI6"/>
<name>A0A158JZI6_9BURK</name>
<sequence length="122" mass="13537">MSLARDQTAICTWSHGHTGHQWVTLARALHRYDLDMLFERHAAKTYRVGSSGDKSDLGHPSLRCPGCGLATSIDTLLSAHHTCSRSFTADELTTSPERAQRFVNMFFINSLVLTPACGFDKQ</sequence>
<dbReference type="EMBL" id="FCOK02000151">
    <property type="protein sequence ID" value="SAL74228.1"/>
    <property type="molecule type" value="Genomic_DNA"/>
</dbReference>